<dbReference type="OrthoDB" id="4186058at2759"/>
<feature type="region of interest" description="Disordered" evidence="1">
    <location>
        <begin position="61"/>
        <end position="178"/>
    </location>
</feature>
<keyword evidence="3" id="KW-1185">Reference proteome</keyword>
<gene>
    <name evidence="2" type="ORF">T310_8159</name>
</gene>
<feature type="compositionally biased region" description="Basic residues" evidence="1">
    <location>
        <begin position="71"/>
        <end position="80"/>
    </location>
</feature>
<dbReference type="AlphaFoldDB" id="A0A0F4YI53"/>
<sequence length="178" mass="19499">DPGYDADVEVVRPYAIEEPDDDADQTPTSASTRPTTPKLLDSAEYWQTELVNSLRGLCCDSDSNDFQPLPKQKRGRKRKIASASALYQNPQRTASEMRLQDVDLRPEGPFASPKRMRRRSRRSGEDLTTVRSALSPGAHDLRAKTGSSSARLSPEAGGIESAGYPTNSVSASDQMEID</sequence>
<dbReference type="GeneID" id="25320419"/>
<name>A0A0F4YI53_RASE3</name>
<dbReference type="Proteomes" id="UP000053958">
    <property type="component" value="Unassembled WGS sequence"/>
</dbReference>
<proteinExistence type="predicted"/>
<protein>
    <submittedName>
        <fullName evidence="2">Uncharacterized protein</fullName>
    </submittedName>
</protein>
<dbReference type="EMBL" id="LASV01000532">
    <property type="protein sequence ID" value="KKA17894.1"/>
    <property type="molecule type" value="Genomic_DNA"/>
</dbReference>
<evidence type="ECO:0000313" key="2">
    <source>
        <dbReference type="EMBL" id="KKA17894.1"/>
    </source>
</evidence>
<feature type="compositionally biased region" description="Polar residues" evidence="1">
    <location>
        <begin position="164"/>
        <end position="178"/>
    </location>
</feature>
<feature type="region of interest" description="Disordered" evidence="1">
    <location>
        <begin position="13"/>
        <end position="38"/>
    </location>
</feature>
<feature type="non-terminal residue" evidence="2">
    <location>
        <position position="1"/>
    </location>
</feature>
<reference evidence="2 3" key="1">
    <citation type="submission" date="2015-04" db="EMBL/GenBank/DDBJ databases">
        <authorList>
            <person name="Heijne W.H."/>
            <person name="Fedorova N.D."/>
            <person name="Nierman W.C."/>
            <person name="Vollebregt A.W."/>
            <person name="Zhao Z."/>
            <person name="Wu L."/>
            <person name="Kumar M."/>
            <person name="Stam H."/>
            <person name="van den Berg M.A."/>
            <person name="Pel H.J."/>
        </authorList>
    </citation>
    <scope>NUCLEOTIDE SEQUENCE [LARGE SCALE GENOMIC DNA]</scope>
    <source>
        <strain evidence="2 3">CBS 393.64</strain>
    </source>
</reference>
<feature type="compositionally biased region" description="Low complexity" evidence="1">
    <location>
        <begin position="26"/>
        <end position="37"/>
    </location>
</feature>
<feature type="compositionally biased region" description="Polar residues" evidence="1">
    <location>
        <begin position="85"/>
        <end position="94"/>
    </location>
</feature>
<evidence type="ECO:0000313" key="3">
    <source>
        <dbReference type="Proteomes" id="UP000053958"/>
    </source>
</evidence>
<organism evidence="2 3">
    <name type="scientific">Rasamsonia emersonii (strain ATCC 16479 / CBS 393.64 / IMI 116815)</name>
    <dbReference type="NCBI Taxonomy" id="1408163"/>
    <lineage>
        <taxon>Eukaryota</taxon>
        <taxon>Fungi</taxon>
        <taxon>Dikarya</taxon>
        <taxon>Ascomycota</taxon>
        <taxon>Pezizomycotina</taxon>
        <taxon>Eurotiomycetes</taxon>
        <taxon>Eurotiomycetidae</taxon>
        <taxon>Eurotiales</taxon>
        <taxon>Trichocomaceae</taxon>
        <taxon>Rasamsonia</taxon>
    </lineage>
</organism>
<comment type="caution">
    <text evidence="2">The sequence shown here is derived from an EMBL/GenBank/DDBJ whole genome shotgun (WGS) entry which is preliminary data.</text>
</comment>
<accession>A0A0F4YI53</accession>
<evidence type="ECO:0000256" key="1">
    <source>
        <dbReference type="SAM" id="MobiDB-lite"/>
    </source>
</evidence>
<dbReference type="RefSeq" id="XP_013324506.1">
    <property type="nucleotide sequence ID" value="XM_013469052.1"/>
</dbReference>